<keyword evidence="5 9" id="KW-0808">Transferase</keyword>
<reference evidence="12" key="2">
    <citation type="submission" date="2020-02" db="EMBL/GenBank/DDBJ databases">
        <title>Esox lucius (northern pike) genome, fEsoLuc1, primary haplotype.</title>
        <authorList>
            <person name="Myers G."/>
            <person name="Karagic N."/>
            <person name="Meyer A."/>
            <person name="Pippel M."/>
            <person name="Reichard M."/>
            <person name="Winkler S."/>
            <person name="Tracey A."/>
            <person name="Sims Y."/>
            <person name="Howe K."/>
            <person name="Rhie A."/>
            <person name="Formenti G."/>
            <person name="Durbin R."/>
            <person name="Fedrigo O."/>
            <person name="Jarvis E.D."/>
        </authorList>
    </citation>
    <scope>NUCLEOTIDE SEQUENCE [LARGE SCALE GENOMIC DNA]</scope>
</reference>
<dbReference type="InterPro" id="IPR035595">
    <property type="entry name" value="UDP_glycos_trans_CS"/>
</dbReference>
<evidence type="ECO:0000256" key="7">
    <source>
        <dbReference type="ARBA" id="ARBA00022989"/>
    </source>
</evidence>
<dbReference type="Bgee" id="ENSELUG00000000516">
    <property type="expression patterns" value="Expressed in liver and 3 other cell types or tissues"/>
</dbReference>
<dbReference type="RefSeq" id="XP_010886198.3">
    <property type="nucleotide sequence ID" value="XM_010887896.4"/>
</dbReference>
<dbReference type="InterPro" id="IPR050271">
    <property type="entry name" value="UDP-glycosyltransferase"/>
</dbReference>
<feature type="signal peptide" evidence="11">
    <location>
        <begin position="1"/>
        <end position="28"/>
    </location>
</feature>
<dbReference type="GO" id="GO:0015020">
    <property type="term" value="F:glucuronosyltransferase activity"/>
    <property type="evidence" value="ECO:0007669"/>
    <property type="project" value="UniProtKB-EC"/>
</dbReference>
<protein>
    <recommendedName>
        <fullName evidence="3">glucuronosyltransferase</fullName>
        <ecNumber evidence="3">2.4.1.17</ecNumber>
    </recommendedName>
</protein>
<evidence type="ECO:0000256" key="5">
    <source>
        <dbReference type="ARBA" id="ARBA00022679"/>
    </source>
</evidence>
<dbReference type="OrthoDB" id="5835829at2759"/>
<reference evidence="13" key="1">
    <citation type="journal article" date="2014" name="PLoS ONE">
        <title>The genome and linkage map of the northern pike (Esox lucius): conserved synteny revealed between the salmonid sister group and the Neoteleostei.</title>
        <authorList>
            <person name="Rondeau E.B."/>
            <person name="Minkley D.R."/>
            <person name="Leong J.S."/>
            <person name="Messmer A.M."/>
            <person name="Jantzen J.R."/>
            <person name="von Schalburg K.R."/>
            <person name="Lemon C."/>
            <person name="Bird N.H."/>
            <person name="Koop B.F."/>
        </authorList>
    </citation>
    <scope>NUCLEOTIDE SEQUENCE</scope>
</reference>
<dbReference type="PROSITE" id="PS00375">
    <property type="entry name" value="UDPGT"/>
    <property type="match status" value="1"/>
</dbReference>
<reference evidence="12" key="3">
    <citation type="submission" date="2025-08" db="UniProtKB">
        <authorList>
            <consortium name="Ensembl"/>
        </authorList>
    </citation>
    <scope>IDENTIFICATION</scope>
</reference>
<dbReference type="SUPFAM" id="SSF53756">
    <property type="entry name" value="UDP-Glycosyltransferase/glycogen phosphorylase"/>
    <property type="match status" value="1"/>
</dbReference>
<evidence type="ECO:0000256" key="3">
    <source>
        <dbReference type="ARBA" id="ARBA00012544"/>
    </source>
</evidence>
<dbReference type="InParanoid" id="A0A3P8YDZ6"/>
<evidence type="ECO:0000256" key="11">
    <source>
        <dbReference type="SAM" id="SignalP"/>
    </source>
</evidence>
<dbReference type="FunFam" id="3.40.50.2000:FF:000001">
    <property type="entry name" value="UDP-glucuronosyltransferase"/>
    <property type="match status" value="1"/>
</dbReference>
<accession>A0A3P8YDZ6</accession>
<organism evidence="12 13">
    <name type="scientific">Esox lucius</name>
    <name type="common">Northern pike</name>
    <dbReference type="NCBI Taxonomy" id="8010"/>
    <lineage>
        <taxon>Eukaryota</taxon>
        <taxon>Metazoa</taxon>
        <taxon>Chordata</taxon>
        <taxon>Craniata</taxon>
        <taxon>Vertebrata</taxon>
        <taxon>Euteleostomi</taxon>
        <taxon>Actinopterygii</taxon>
        <taxon>Neopterygii</taxon>
        <taxon>Teleostei</taxon>
        <taxon>Protacanthopterygii</taxon>
        <taxon>Esociformes</taxon>
        <taxon>Esocidae</taxon>
        <taxon>Esox</taxon>
    </lineage>
</organism>
<evidence type="ECO:0000313" key="13">
    <source>
        <dbReference type="Proteomes" id="UP000265140"/>
    </source>
</evidence>
<dbReference type="Ensembl" id="ENSELUT00000038776.3">
    <property type="protein sequence ID" value="ENSELUP00000014085.2"/>
    <property type="gene ID" value="ENSELUG00000000516.3"/>
</dbReference>
<dbReference type="InterPro" id="IPR002213">
    <property type="entry name" value="UDP_glucos_trans"/>
</dbReference>
<dbReference type="EC" id="2.4.1.17" evidence="3"/>
<feature type="chain" id="PRO_5044272916" description="glucuronosyltransferase" evidence="11">
    <location>
        <begin position="29"/>
        <end position="536"/>
    </location>
</feature>
<evidence type="ECO:0000256" key="8">
    <source>
        <dbReference type="ARBA" id="ARBA00023136"/>
    </source>
</evidence>
<evidence type="ECO:0000256" key="2">
    <source>
        <dbReference type="ARBA" id="ARBA00009995"/>
    </source>
</evidence>
<dbReference type="FunFam" id="3.40.50.2000:FF:000081">
    <property type="entry name" value="UDP-glucuronosyltransferase 2A2"/>
    <property type="match status" value="1"/>
</dbReference>
<evidence type="ECO:0000313" key="12">
    <source>
        <dbReference type="Ensembl" id="ENSELUP00000014085.2"/>
    </source>
</evidence>
<dbReference type="CDD" id="cd03784">
    <property type="entry name" value="GT1_Gtf-like"/>
    <property type="match status" value="1"/>
</dbReference>
<evidence type="ECO:0000256" key="1">
    <source>
        <dbReference type="ARBA" id="ARBA00004370"/>
    </source>
</evidence>
<feature type="transmembrane region" description="Helical" evidence="10">
    <location>
        <begin position="499"/>
        <end position="522"/>
    </location>
</feature>
<keyword evidence="4 9" id="KW-0328">Glycosyltransferase</keyword>
<dbReference type="PANTHER" id="PTHR48043:SF162">
    <property type="entry name" value="UDP GLUCURONOSYLTRANSFERASE 2 FAMILY, POLYPEPTIDE A1 PRECURSOR-RELATED"/>
    <property type="match status" value="1"/>
</dbReference>
<dbReference type="GO" id="GO:0016020">
    <property type="term" value="C:membrane"/>
    <property type="evidence" value="ECO:0007669"/>
    <property type="project" value="UniProtKB-SubCell"/>
</dbReference>
<keyword evidence="13" id="KW-1185">Reference proteome</keyword>
<dbReference type="GeneTree" id="ENSGT00940000153212"/>
<dbReference type="STRING" id="8010.ENSELUP00000014085"/>
<evidence type="ECO:0000256" key="6">
    <source>
        <dbReference type="ARBA" id="ARBA00022692"/>
    </source>
</evidence>
<dbReference type="Pfam" id="PF00201">
    <property type="entry name" value="UDPGT"/>
    <property type="match status" value="1"/>
</dbReference>
<keyword evidence="6 10" id="KW-0812">Transmembrane</keyword>
<keyword evidence="11" id="KW-0732">Signal</keyword>
<dbReference type="AlphaFoldDB" id="A0A3P8YDZ6"/>
<dbReference type="GeneID" id="105020686"/>
<comment type="subcellular location">
    <subcellularLocation>
        <location evidence="1">Membrane</location>
    </subcellularLocation>
</comment>
<dbReference type="FunCoup" id="A0A3P8YDZ6">
    <property type="interactions" value="117"/>
</dbReference>
<dbReference type="Gene3D" id="3.40.50.2000">
    <property type="entry name" value="Glycogen Phosphorylase B"/>
    <property type="match status" value="2"/>
</dbReference>
<evidence type="ECO:0000256" key="9">
    <source>
        <dbReference type="RuleBase" id="RU003718"/>
    </source>
</evidence>
<proteinExistence type="inferred from homology"/>
<reference evidence="12" key="4">
    <citation type="submission" date="2025-09" db="UniProtKB">
        <authorList>
            <consortium name="Ensembl"/>
        </authorList>
    </citation>
    <scope>IDENTIFICATION</scope>
</reference>
<name>A0A3P8YDZ6_ESOLU</name>
<evidence type="ECO:0000256" key="10">
    <source>
        <dbReference type="SAM" id="Phobius"/>
    </source>
</evidence>
<sequence length="536" mass="60807">MRSSAMLSVRLLLSFALLLLCGYRGALSGNVLAFPGEYSHWLNMRVVLEELVERNHSVTVLVCSASPSVNYTKPEGFSFKVYNVPFEKRAWESLTDDFIGYWMYQAPNSSTLQVGLKIRDILAQMTALQLKMCDTMFHNKELMDNLRQSKFDVVLSDPMIPCTDLLADILGVPLIVSLRFSFGMSMERHCGQIPAPPSYVPSPPLTYTDRMSFLERLHNFVMYMIQSSLFYLHCLLTLDKYYSEIKGEPTTFCGTIGKADIWLIRTYWDVEYPRPFLPNFKFVGGLHCKPAKPLPEAMEEFVQSSGDNGIVVFSLGSMVKNLTTDRGNQIATALGQIPQKVLWRYGGEKPETLSPNTRVYNWIPQNDLLGHPKTKAFITHGGTNGLYEAIYHGVPMVGVPLFGDQYNNIFQIKNKGAAVMVDFNTMTTEDLLDGLNSVINNSSYKESMMKLSRIHHDQPMRPLDTAVFWIEFVMRNKGAKHLRVQAHNLTWFQYHCLDVAAVLLAILSLVIVVCVKMANFCFRNCCKRTVARQKTE</sequence>
<dbReference type="PANTHER" id="PTHR48043">
    <property type="entry name" value="EG:EG0003.4 PROTEIN-RELATED"/>
    <property type="match status" value="1"/>
</dbReference>
<dbReference type="KEGG" id="els:105020686"/>
<keyword evidence="7 10" id="KW-1133">Transmembrane helix</keyword>
<evidence type="ECO:0000256" key="4">
    <source>
        <dbReference type="ARBA" id="ARBA00022676"/>
    </source>
</evidence>
<dbReference type="Proteomes" id="UP000265140">
    <property type="component" value="Chromosome 24"/>
</dbReference>
<dbReference type="OMA" id="FWDLETP"/>
<comment type="similarity">
    <text evidence="2 9">Belongs to the UDP-glycosyltransferase family.</text>
</comment>
<keyword evidence="8 10" id="KW-0472">Membrane</keyword>